<dbReference type="RefSeq" id="WP_116688907.1">
    <property type="nucleotide sequence ID" value="NZ_CAWNYD010000013.1"/>
</dbReference>
<protein>
    <recommendedName>
        <fullName evidence="4">Outer membrane protein beta-barrel domain-containing protein</fullName>
    </recommendedName>
</protein>
<evidence type="ECO:0000313" key="2">
    <source>
        <dbReference type="EMBL" id="PVZ64354.1"/>
    </source>
</evidence>
<dbReference type="InterPro" id="IPR011250">
    <property type="entry name" value="OMP/PagP_B-barrel"/>
</dbReference>
<accession>A0A2V1GRR7</accession>
<name>A0A2V1GRR7_9GAMM</name>
<dbReference type="SUPFAM" id="SSF56925">
    <property type="entry name" value="OMPA-like"/>
    <property type="match status" value="1"/>
</dbReference>
<proteinExistence type="predicted"/>
<keyword evidence="3" id="KW-1185">Reference proteome</keyword>
<evidence type="ECO:0000256" key="1">
    <source>
        <dbReference type="SAM" id="SignalP"/>
    </source>
</evidence>
<dbReference type="AlphaFoldDB" id="A0A2V1GRR7"/>
<keyword evidence="1" id="KW-0732">Signal</keyword>
<reference evidence="2 3" key="1">
    <citation type="submission" date="2018-04" db="EMBL/GenBank/DDBJ databases">
        <title>Thalassorhabdus spongiae gen. nov., sp. nov., isolated from a marine sponge in South-West Iceland.</title>
        <authorList>
            <person name="Knobloch S."/>
            <person name="Daussin A."/>
            <person name="Johannsson R."/>
            <person name="Marteinsson V.T."/>
        </authorList>
    </citation>
    <scope>NUCLEOTIDE SEQUENCE [LARGE SCALE GENOMIC DNA]</scope>
    <source>
        <strain evidence="2 3">Hp12</strain>
    </source>
</reference>
<dbReference type="Gene3D" id="2.40.160.20">
    <property type="match status" value="1"/>
</dbReference>
<feature type="signal peptide" evidence="1">
    <location>
        <begin position="1"/>
        <end position="23"/>
    </location>
</feature>
<dbReference type="EMBL" id="QDDL01000013">
    <property type="protein sequence ID" value="PVZ64354.1"/>
    <property type="molecule type" value="Genomic_DNA"/>
</dbReference>
<evidence type="ECO:0000313" key="3">
    <source>
        <dbReference type="Proteomes" id="UP000244906"/>
    </source>
</evidence>
<dbReference type="OrthoDB" id="6896482at2"/>
<organism evidence="2 3">
    <name type="scientific">Pelagibaculum spongiae</name>
    <dbReference type="NCBI Taxonomy" id="2080658"/>
    <lineage>
        <taxon>Bacteria</taxon>
        <taxon>Pseudomonadati</taxon>
        <taxon>Pseudomonadota</taxon>
        <taxon>Gammaproteobacteria</taxon>
        <taxon>Oceanospirillales</taxon>
        <taxon>Pelagibaculum</taxon>
    </lineage>
</organism>
<feature type="chain" id="PRO_5015836188" description="Outer membrane protein beta-barrel domain-containing protein" evidence="1">
    <location>
        <begin position="24"/>
        <end position="201"/>
    </location>
</feature>
<gene>
    <name evidence="2" type="ORF">DC094_20045</name>
</gene>
<evidence type="ECO:0008006" key="4">
    <source>
        <dbReference type="Google" id="ProtNLM"/>
    </source>
</evidence>
<comment type="caution">
    <text evidence="2">The sequence shown here is derived from an EMBL/GenBank/DDBJ whole genome shotgun (WGS) entry which is preliminary data.</text>
</comment>
<dbReference type="Proteomes" id="UP000244906">
    <property type="component" value="Unassembled WGS sequence"/>
</dbReference>
<sequence>MKTFLAAAIALSCSVVSTGSAQASDAFLSSELSSVKPGWQGQAQQQNVELDTSQQQSFGLRIGKVSEQRRYYLGLQLVSADKIQMTSFTGNHDWLWRAGSVSFFSGLTAGVDIASFEPELKVGFLNDRYQIKADTALGFGYGGQAGFLWQPSSHLQLELGFQLRKSTLSADIEVQLGNGLPGNADLEDLQRAYIGLNYRID</sequence>